<evidence type="ECO:0000256" key="1">
    <source>
        <dbReference type="SAM" id="MobiDB-lite"/>
    </source>
</evidence>
<protein>
    <submittedName>
        <fullName evidence="2">IgA FC receptor</fullName>
    </submittedName>
</protein>
<name>A0A4Z2J3Q2_9TELE</name>
<comment type="caution">
    <text evidence="2">The sequence shown here is derived from an EMBL/GenBank/DDBJ whole genome shotgun (WGS) entry which is preliminary data.</text>
</comment>
<reference evidence="2 3" key="1">
    <citation type="submission" date="2019-03" db="EMBL/GenBank/DDBJ databases">
        <title>First draft genome of Liparis tanakae, snailfish: a comprehensive survey of snailfish specific genes.</title>
        <authorList>
            <person name="Kim W."/>
            <person name="Song I."/>
            <person name="Jeong J.-H."/>
            <person name="Kim D."/>
            <person name="Kim S."/>
            <person name="Ryu S."/>
            <person name="Song J.Y."/>
            <person name="Lee S.K."/>
        </authorList>
    </citation>
    <scope>NUCLEOTIDE SEQUENCE [LARGE SCALE GENOMIC DNA]</scope>
    <source>
        <tissue evidence="2">Muscle</tissue>
    </source>
</reference>
<accession>A0A4Z2J3Q2</accession>
<feature type="region of interest" description="Disordered" evidence="1">
    <location>
        <begin position="254"/>
        <end position="274"/>
    </location>
</feature>
<dbReference type="AlphaFoldDB" id="A0A4Z2J3Q2"/>
<organism evidence="2 3">
    <name type="scientific">Liparis tanakae</name>
    <name type="common">Tanaka's snailfish</name>
    <dbReference type="NCBI Taxonomy" id="230148"/>
    <lineage>
        <taxon>Eukaryota</taxon>
        <taxon>Metazoa</taxon>
        <taxon>Chordata</taxon>
        <taxon>Craniata</taxon>
        <taxon>Vertebrata</taxon>
        <taxon>Euteleostomi</taxon>
        <taxon>Actinopterygii</taxon>
        <taxon>Neopterygii</taxon>
        <taxon>Teleostei</taxon>
        <taxon>Neoteleostei</taxon>
        <taxon>Acanthomorphata</taxon>
        <taxon>Eupercaria</taxon>
        <taxon>Perciformes</taxon>
        <taxon>Cottioidei</taxon>
        <taxon>Cottales</taxon>
        <taxon>Liparidae</taxon>
        <taxon>Liparis</taxon>
    </lineage>
</organism>
<keyword evidence="3" id="KW-1185">Reference proteome</keyword>
<feature type="compositionally biased region" description="Low complexity" evidence="1">
    <location>
        <begin position="183"/>
        <end position="195"/>
    </location>
</feature>
<gene>
    <name evidence="2" type="primary">bag_11</name>
    <name evidence="2" type="ORF">EYF80_005301</name>
</gene>
<feature type="compositionally biased region" description="Polar residues" evidence="1">
    <location>
        <begin position="167"/>
        <end position="178"/>
    </location>
</feature>
<sequence length="312" mass="34756">MSNIIHMVLITPRLSLRTFSPSLSRSTPMLPMLLTLLMHPTLPMVLMLPKLPTHPTGPTLPTVPMLLKLPTLRMLLKLPMHPTLPTVPMVPMLLKLPTLRMVPKLPTLPTLPTLLKLPTLLMPSRLHIHIPCIRSTHRPPNSIRSSHNPSTLTHLIHSTLSSTLSTPNRLPSINSTHAPPSPNTLTNSTHSTLHSPHTDTRLRSTLTLSTHTALHNNKDPTHSIHIPSTLSTLSTRNTPSIPVTHRLIIAEGRPEDPHMPVTAPPRTSQCGQSTQHHPEEHLLQHLHLVVLDVLKQTFLLNTCTRDTLERLR</sequence>
<feature type="region of interest" description="Disordered" evidence="1">
    <location>
        <begin position="162"/>
        <end position="200"/>
    </location>
</feature>
<evidence type="ECO:0000313" key="3">
    <source>
        <dbReference type="Proteomes" id="UP000314294"/>
    </source>
</evidence>
<proteinExistence type="predicted"/>
<dbReference type="Proteomes" id="UP000314294">
    <property type="component" value="Unassembled WGS sequence"/>
</dbReference>
<evidence type="ECO:0000313" key="2">
    <source>
        <dbReference type="EMBL" id="TNN84308.1"/>
    </source>
</evidence>
<dbReference type="OrthoDB" id="10677880at2759"/>
<keyword evidence="2" id="KW-0675">Receptor</keyword>
<feature type="compositionally biased region" description="Polar residues" evidence="1">
    <location>
        <begin position="265"/>
        <end position="274"/>
    </location>
</feature>
<dbReference type="EMBL" id="SRLO01000027">
    <property type="protein sequence ID" value="TNN84308.1"/>
    <property type="molecule type" value="Genomic_DNA"/>
</dbReference>